<proteinExistence type="predicted"/>
<protein>
    <submittedName>
        <fullName evidence="1">Uncharacterized protein</fullName>
    </submittedName>
</protein>
<dbReference type="EMBL" id="GBXM01090369">
    <property type="protein sequence ID" value="JAH18208.1"/>
    <property type="molecule type" value="Transcribed_RNA"/>
</dbReference>
<reference evidence="1" key="1">
    <citation type="submission" date="2014-11" db="EMBL/GenBank/DDBJ databases">
        <authorList>
            <person name="Amaro Gonzalez C."/>
        </authorList>
    </citation>
    <scope>NUCLEOTIDE SEQUENCE</scope>
</reference>
<sequence>MLNPCPFRTLFNAAVCWLCGMSSLAYVGPLNAFGK</sequence>
<dbReference type="AlphaFoldDB" id="A0A0E9QPV1"/>
<organism evidence="1">
    <name type="scientific">Anguilla anguilla</name>
    <name type="common">European freshwater eel</name>
    <name type="synonym">Muraena anguilla</name>
    <dbReference type="NCBI Taxonomy" id="7936"/>
    <lineage>
        <taxon>Eukaryota</taxon>
        <taxon>Metazoa</taxon>
        <taxon>Chordata</taxon>
        <taxon>Craniata</taxon>
        <taxon>Vertebrata</taxon>
        <taxon>Euteleostomi</taxon>
        <taxon>Actinopterygii</taxon>
        <taxon>Neopterygii</taxon>
        <taxon>Teleostei</taxon>
        <taxon>Anguilliformes</taxon>
        <taxon>Anguillidae</taxon>
        <taxon>Anguilla</taxon>
    </lineage>
</organism>
<evidence type="ECO:0000313" key="1">
    <source>
        <dbReference type="EMBL" id="JAH18208.1"/>
    </source>
</evidence>
<reference evidence="1" key="2">
    <citation type="journal article" date="2015" name="Fish Shellfish Immunol.">
        <title>Early steps in the European eel (Anguilla anguilla)-Vibrio vulnificus interaction in the gills: Role of the RtxA13 toxin.</title>
        <authorList>
            <person name="Callol A."/>
            <person name="Pajuelo D."/>
            <person name="Ebbesson L."/>
            <person name="Teles M."/>
            <person name="MacKenzie S."/>
            <person name="Amaro C."/>
        </authorList>
    </citation>
    <scope>NUCLEOTIDE SEQUENCE</scope>
</reference>
<accession>A0A0E9QPV1</accession>
<name>A0A0E9QPV1_ANGAN</name>